<protein>
    <submittedName>
        <fullName evidence="2">Uncharacterized protein</fullName>
    </submittedName>
</protein>
<accession>A0AA36BBS4</accession>
<dbReference type="Proteomes" id="UP001162480">
    <property type="component" value="Chromosome 12"/>
</dbReference>
<organism evidence="2 3">
    <name type="scientific">Octopus vulgaris</name>
    <name type="common">Common octopus</name>
    <dbReference type="NCBI Taxonomy" id="6645"/>
    <lineage>
        <taxon>Eukaryota</taxon>
        <taxon>Metazoa</taxon>
        <taxon>Spiralia</taxon>
        <taxon>Lophotrochozoa</taxon>
        <taxon>Mollusca</taxon>
        <taxon>Cephalopoda</taxon>
        <taxon>Coleoidea</taxon>
        <taxon>Octopodiformes</taxon>
        <taxon>Octopoda</taxon>
        <taxon>Incirrata</taxon>
        <taxon>Octopodidae</taxon>
        <taxon>Octopus</taxon>
    </lineage>
</organism>
<evidence type="ECO:0000313" key="3">
    <source>
        <dbReference type="Proteomes" id="UP001162480"/>
    </source>
</evidence>
<dbReference type="EMBL" id="OX597825">
    <property type="protein sequence ID" value="CAI9731229.1"/>
    <property type="molecule type" value="Genomic_DNA"/>
</dbReference>
<proteinExistence type="predicted"/>
<evidence type="ECO:0000313" key="2">
    <source>
        <dbReference type="EMBL" id="CAI9731229.1"/>
    </source>
</evidence>
<sequence length="106" mass="11955">MDSISSSKRSFAGVAKSSPQRIQFSEEELENARRLVESCRFRLESKGIYTEMKGLCNGVQFRTDEEAKGHTLTLFQIILEQCHEIVIGNLNRITGDGVRSRGKETC</sequence>
<name>A0AA36BBS4_OCTVU</name>
<evidence type="ECO:0000256" key="1">
    <source>
        <dbReference type="SAM" id="MobiDB-lite"/>
    </source>
</evidence>
<gene>
    <name evidence="2" type="ORF">OCTVUL_1B004919</name>
</gene>
<feature type="region of interest" description="Disordered" evidence="1">
    <location>
        <begin position="1"/>
        <end position="21"/>
    </location>
</feature>
<dbReference type="AlphaFoldDB" id="A0AA36BBS4"/>
<reference evidence="2" key="1">
    <citation type="submission" date="2023-08" db="EMBL/GenBank/DDBJ databases">
        <authorList>
            <person name="Alioto T."/>
            <person name="Alioto T."/>
            <person name="Gomez Garrido J."/>
        </authorList>
    </citation>
    <scope>NUCLEOTIDE SEQUENCE</scope>
</reference>
<keyword evidence="3" id="KW-1185">Reference proteome</keyword>